<name>A0ABS9VAI6_9BACT</name>
<gene>
    <name evidence="2" type="ORF">MM213_05250</name>
</gene>
<dbReference type="PROSITE" id="PS51257">
    <property type="entry name" value="PROKAR_LIPOPROTEIN"/>
    <property type="match status" value="1"/>
</dbReference>
<organism evidence="2 3">
    <name type="scientific">Belliella alkalica</name>
    <dbReference type="NCBI Taxonomy" id="1730871"/>
    <lineage>
        <taxon>Bacteria</taxon>
        <taxon>Pseudomonadati</taxon>
        <taxon>Bacteroidota</taxon>
        <taxon>Cytophagia</taxon>
        <taxon>Cytophagales</taxon>
        <taxon>Cyclobacteriaceae</taxon>
        <taxon>Belliella</taxon>
    </lineage>
</organism>
<dbReference type="Proteomes" id="UP001165430">
    <property type="component" value="Unassembled WGS sequence"/>
</dbReference>
<accession>A0ABS9VAI6</accession>
<protein>
    <submittedName>
        <fullName evidence="2">Uncharacterized protein</fullName>
    </submittedName>
</protein>
<evidence type="ECO:0000256" key="1">
    <source>
        <dbReference type="SAM" id="SignalP"/>
    </source>
</evidence>
<sequence>MRKLKNFTLIYFLSSVILACSSEENQKSVTIEGDLFDYATDTIYFEKDLNTKSLPL</sequence>
<dbReference type="EMBL" id="JAKZGO010000003">
    <property type="protein sequence ID" value="MCH7412883.1"/>
    <property type="molecule type" value="Genomic_DNA"/>
</dbReference>
<evidence type="ECO:0000313" key="2">
    <source>
        <dbReference type="EMBL" id="MCH7412883.1"/>
    </source>
</evidence>
<evidence type="ECO:0000313" key="3">
    <source>
        <dbReference type="Proteomes" id="UP001165430"/>
    </source>
</evidence>
<keyword evidence="1" id="KW-0732">Signal</keyword>
<proteinExistence type="predicted"/>
<feature type="chain" id="PRO_5046466685" evidence="1">
    <location>
        <begin position="20"/>
        <end position="56"/>
    </location>
</feature>
<comment type="caution">
    <text evidence="2">The sequence shown here is derived from an EMBL/GenBank/DDBJ whole genome shotgun (WGS) entry which is preliminary data.</text>
</comment>
<dbReference type="RefSeq" id="WP_241410420.1">
    <property type="nucleotide sequence ID" value="NZ_JAKZGO010000003.1"/>
</dbReference>
<reference evidence="2" key="1">
    <citation type="submission" date="2022-03" db="EMBL/GenBank/DDBJ databases">
        <title>De novo assembled genomes of Belliella spp. (Cyclobacteriaceae) strains.</title>
        <authorList>
            <person name="Szabo A."/>
            <person name="Korponai K."/>
            <person name="Felfoldi T."/>
        </authorList>
    </citation>
    <scope>NUCLEOTIDE SEQUENCE</scope>
    <source>
        <strain evidence="2">DSM 111903</strain>
    </source>
</reference>
<keyword evidence="3" id="KW-1185">Reference proteome</keyword>
<feature type="signal peptide" evidence="1">
    <location>
        <begin position="1"/>
        <end position="19"/>
    </location>
</feature>